<dbReference type="Pfam" id="PF05936">
    <property type="entry name" value="T6SS_VasE"/>
    <property type="match status" value="1"/>
</dbReference>
<proteinExistence type="predicted"/>
<gene>
    <name evidence="1" type="primary">tssK</name>
    <name evidence="1" type="ORF">E4L98_15235</name>
</gene>
<protein>
    <submittedName>
        <fullName evidence="1">Type VI secretion system baseplate subunit TssK</fullName>
    </submittedName>
</protein>
<organism evidence="1 2">
    <name type="scientific">Duganella callida</name>
    <dbReference type="NCBI Taxonomy" id="2561932"/>
    <lineage>
        <taxon>Bacteria</taxon>
        <taxon>Pseudomonadati</taxon>
        <taxon>Pseudomonadota</taxon>
        <taxon>Betaproteobacteria</taxon>
        <taxon>Burkholderiales</taxon>
        <taxon>Oxalobacteraceae</taxon>
        <taxon>Telluria group</taxon>
        <taxon>Duganella</taxon>
    </lineage>
</organism>
<evidence type="ECO:0000313" key="1">
    <source>
        <dbReference type="EMBL" id="TFW20081.1"/>
    </source>
</evidence>
<dbReference type="InterPro" id="IPR010263">
    <property type="entry name" value="T6SS_TssK"/>
</dbReference>
<accession>A0A4Y9SCD8</accession>
<evidence type="ECO:0000313" key="2">
    <source>
        <dbReference type="Proteomes" id="UP000297729"/>
    </source>
</evidence>
<dbReference type="NCBIfam" id="TIGR03353">
    <property type="entry name" value="VI_chp_4"/>
    <property type="match status" value="1"/>
</dbReference>
<dbReference type="AlphaFoldDB" id="A0A4Y9SCD8"/>
<dbReference type="Proteomes" id="UP000297729">
    <property type="component" value="Unassembled WGS sequence"/>
</dbReference>
<sequence length="449" mass="49321">MSWNSKVIWSEGMLLQPQHLQQHDRYLQTQMDARAGVLRPYAWGFSRLAIDQQQLALGKLALQSFSAILPDGTPAGLPVEDLAPLPLEIPADARDVSVVLALPARRHGVAEVDDRAGPDNYARHASAEYEAWDSNGLDDSALMTVGRMRLRLALATEANDAYVTLGVARVIERRPDNTVVLDTGYMPPVLEVRAAPALASFVDELRGLLQQRAEALASRLAQPGGNGAAEIADFLLLQLLNRSQPLMAHLAGMSGLHPERLYAELVKLAGELATFTQPDKRSADYPAYRHDDLASSFAPLMLDLRRSLSVVMDAHVVPIALEERQYGIRVAVLPDQELLRSASFVLAVHAQMPAEAVRNGFPPQAKLGSVEKIRDLVNLQLPGIGLRPLPVAPRQLPFLAGYSYFELDRGSDYWQQLSNSAGFALHVAGHFPGLQLQFWAIRQPQQDRA</sequence>
<name>A0A4Y9SCD8_9BURK</name>
<dbReference type="PANTHER" id="PTHR35566:SF1">
    <property type="entry name" value="TYPE VI SECRETION SYSTEM BASEPLATE COMPONENT TSSK1"/>
    <property type="match status" value="1"/>
</dbReference>
<reference evidence="1 2" key="1">
    <citation type="submission" date="2019-03" db="EMBL/GenBank/DDBJ databases">
        <title>Draft Genome Sequence of Duganella callidus sp. nov., a Novel Duganella Species Isolated from Cultivated Soil.</title>
        <authorList>
            <person name="Raths R."/>
            <person name="Peta V."/>
            <person name="Bucking H."/>
        </authorList>
    </citation>
    <scope>NUCLEOTIDE SEQUENCE [LARGE SCALE GENOMIC DNA]</scope>
    <source>
        <strain evidence="1 2">DN04</strain>
    </source>
</reference>
<dbReference type="EMBL" id="SPVG01000156">
    <property type="protein sequence ID" value="TFW20081.1"/>
    <property type="molecule type" value="Genomic_DNA"/>
</dbReference>
<dbReference type="PANTHER" id="PTHR35566">
    <property type="entry name" value="BLR3599 PROTEIN"/>
    <property type="match status" value="1"/>
</dbReference>
<dbReference type="OrthoDB" id="9775333at2"/>
<dbReference type="RefSeq" id="WP_135202407.1">
    <property type="nucleotide sequence ID" value="NZ_SPVG01000156.1"/>
</dbReference>
<keyword evidence="2" id="KW-1185">Reference proteome</keyword>
<comment type="caution">
    <text evidence="1">The sequence shown here is derived from an EMBL/GenBank/DDBJ whole genome shotgun (WGS) entry which is preliminary data.</text>
</comment>